<protein>
    <submittedName>
        <fullName evidence="1">Uncharacterized protein</fullName>
    </submittedName>
</protein>
<evidence type="ECO:0000313" key="1">
    <source>
        <dbReference type="EMBL" id="KII68991.1"/>
    </source>
</evidence>
<keyword evidence="2" id="KW-1185">Reference proteome</keyword>
<comment type="caution">
    <text evidence="1">The sequence shown here is derived from an EMBL/GenBank/DDBJ whole genome shotgun (WGS) entry which is preliminary data.</text>
</comment>
<organism evidence="1 2">
    <name type="scientific">Thelohanellus kitauei</name>
    <name type="common">Myxosporean</name>
    <dbReference type="NCBI Taxonomy" id="669202"/>
    <lineage>
        <taxon>Eukaryota</taxon>
        <taxon>Metazoa</taxon>
        <taxon>Cnidaria</taxon>
        <taxon>Myxozoa</taxon>
        <taxon>Myxosporea</taxon>
        <taxon>Bivalvulida</taxon>
        <taxon>Platysporina</taxon>
        <taxon>Myxobolidae</taxon>
        <taxon>Thelohanellus</taxon>
    </lineage>
</organism>
<gene>
    <name evidence="1" type="ORF">RF11_05299</name>
</gene>
<sequence>MYVFSSLRVCMEEIVPVSLVKQFMLNDKGMGVKCPTSTLTVLMIVSKFNVEKFDPESYVALAQMCLEHFYTLPNYKILDLETLTLFNKLNSGFEQRYNNMFREDGLFRNLATLGLDLDIKFRVVPVWGYADFNRNQAAKTALRYPYTAPNNFLGCVTALDSRYVV</sequence>
<proteinExistence type="predicted"/>
<dbReference type="EMBL" id="JWZT01002655">
    <property type="protein sequence ID" value="KII68991.1"/>
    <property type="molecule type" value="Genomic_DNA"/>
</dbReference>
<evidence type="ECO:0000313" key="2">
    <source>
        <dbReference type="Proteomes" id="UP000031668"/>
    </source>
</evidence>
<reference evidence="1 2" key="1">
    <citation type="journal article" date="2014" name="Genome Biol. Evol.">
        <title>The genome of the myxosporean Thelohanellus kitauei shows adaptations to nutrient acquisition within its fish host.</title>
        <authorList>
            <person name="Yang Y."/>
            <person name="Xiong J."/>
            <person name="Zhou Z."/>
            <person name="Huo F."/>
            <person name="Miao W."/>
            <person name="Ran C."/>
            <person name="Liu Y."/>
            <person name="Zhang J."/>
            <person name="Feng J."/>
            <person name="Wang M."/>
            <person name="Wang M."/>
            <person name="Wang L."/>
            <person name="Yao B."/>
        </authorList>
    </citation>
    <scope>NUCLEOTIDE SEQUENCE [LARGE SCALE GENOMIC DNA]</scope>
    <source>
        <strain evidence="1">Wuqing</strain>
    </source>
</reference>
<dbReference type="AlphaFoldDB" id="A0A0C2MP29"/>
<dbReference type="Proteomes" id="UP000031668">
    <property type="component" value="Unassembled WGS sequence"/>
</dbReference>
<name>A0A0C2MP29_THEKT</name>
<accession>A0A0C2MP29</accession>